<evidence type="ECO:0000313" key="2">
    <source>
        <dbReference type="Proteomes" id="UP001443914"/>
    </source>
</evidence>
<dbReference type="EMBL" id="JBDFQZ010000012">
    <property type="protein sequence ID" value="KAK9671514.1"/>
    <property type="molecule type" value="Genomic_DNA"/>
</dbReference>
<organism evidence="1 2">
    <name type="scientific">Saponaria officinalis</name>
    <name type="common">Common soapwort</name>
    <name type="synonym">Lychnis saponaria</name>
    <dbReference type="NCBI Taxonomy" id="3572"/>
    <lineage>
        <taxon>Eukaryota</taxon>
        <taxon>Viridiplantae</taxon>
        <taxon>Streptophyta</taxon>
        <taxon>Embryophyta</taxon>
        <taxon>Tracheophyta</taxon>
        <taxon>Spermatophyta</taxon>
        <taxon>Magnoliopsida</taxon>
        <taxon>eudicotyledons</taxon>
        <taxon>Gunneridae</taxon>
        <taxon>Pentapetalae</taxon>
        <taxon>Caryophyllales</taxon>
        <taxon>Caryophyllaceae</taxon>
        <taxon>Caryophylleae</taxon>
        <taxon>Saponaria</taxon>
    </lineage>
</organism>
<dbReference type="AlphaFoldDB" id="A0AAW1H739"/>
<sequence>MVVPVLHVAFCEYMIHGPCGTAKPTSPCMIGKNCSKHFLKKFADRTTVGTDGYLIYKRRKNGVIVHKDGVPVDNAFVVPYNLQLLLKYRAHINVEWCNQSRSIKYLFKYINKGSDRVTTQSSYMRRNDLHDN</sequence>
<dbReference type="Proteomes" id="UP001443914">
    <property type="component" value="Unassembled WGS sequence"/>
</dbReference>
<name>A0AAW1H739_SAPOF</name>
<reference evidence="1" key="1">
    <citation type="submission" date="2024-03" db="EMBL/GenBank/DDBJ databases">
        <title>WGS assembly of Saponaria officinalis var. Norfolk2.</title>
        <authorList>
            <person name="Jenkins J."/>
            <person name="Shu S."/>
            <person name="Grimwood J."/>
            <person name="Barry K."/>
            <person name="Goodstein D."/>
            <person name="Schmutz J."/>
            <person name="Leebens-Mack J."/>
            <person name="Osbourn A."/>
        </authorList>
    </citation>
    <scope>NUCLEOTIDE SEQUENCE [LARGE SCALE GENOMIC DNA]</scope>
    <source>
        <strain evidence="1">JIC</strain>
    </source>
</reference>
<dbReference type="PANTHER" id="PTHR10492:SF101">
    <property type="entry name" value="ATP-DEPENDENT DNA HELICASE"/>
    <property type="match status" value="1"/>
</dbReference>
<comment type="caution">
    <text evidence="1">The sequence shown here is derived from an EMBL/GenBank/DDBJ whole genome shotgun (WGS) entry which is preliminary data.</text>
</comment>
<keyword evidence="2" id="KW-1185">Reference proteome</keyword>
<proteinExistence type="predicted"/>
<accession>A0AAW1H739</accession>
<evidence type="ECO:0000313" key="1">
    <source>
        <dbReference type="EMBL" id="KAK9671514.1"/>
    </source>
</evidence>
<protein>
    <submittedName>
        <fullName evidence="1">Uncharacterized protein</fullName>
    </submittedName>
</protein>
<gene>
    <name evidence="1" type="ORF">RND81_12G035300</name>
</gene>
<dbReference type="PANTHER" id="PTHR10492">
    <property type="match status" value="1"/>
</dbReference>